<dbReference type="SUPFAM" id="SSF56112">
    <property type="entry name" value="Protein kinase-like (PK-like)"/>
    <property type="match status" value="1"/>
</dbReference>
<keyword evidence="4" id="KW-0808">Transferase</keyword>
<feature type="transmembrane region" description="Helical" evidence="2">
    <location>
        <begin position="506"/>
        <end position="523"/>
    </location>
</feature>
<keyword evidence="2" id="KW-0812">Transmembrane</keyword>
<evidence type="ECO:0000313" key="4">
    <source>
        <dbReference type="EMBL" id="QLG61900.1"/>
    </source>
</evidence>
<dbReference type="Gene3D" id="1.10.510.10">
    <property type="entry name" value="Transferase(Phosphotransferase) domain 1"/>
    <property type="match status" value="1"/>
</dbReference>
<keyword evidence="2" id="KW-1133">Transmembrane helix</keyword>
<dbReference type="InterPro" id="IPR004147">
    <property type="entry name" value="ABC1_dom"/>
</dbReference>
<dbReference type="PROSITE" id="PS50011">
    <property type="entry name" value="PROTEIN_KINASE_DOM"/>
    <property type="match status" value="1"/>
</dbReference>
<evidence type="ECO:0000259" key="3">
    <source>
        <dbReference type="PROSITE" id="PS50011"/>
    </source>
</evidence>
<dbReference type="GO" id="GO:0005524">
    <property type="term" value="F:ATP binding"/>
    <property type="evidence" value="ECO:0007669"/>
    <property type="project" value="InterPro"/>
</dbReference>
<dbReference type="GeneID" id="56037649"/>
<gene>
    <name evidence="4" type="ORF">HUG12_09280</name>
</gene>
<keyword evidence="5" id="KW-1185">Reference proteome</keyword>
<feature type="transmembrane region" description="Helical" evidence="2">
    <location>
        <begin position="481"/>
        <end position="500"/>
    </location>
</feature>
<keyword evidence="4" id="KW-0418">Kinase</keyword>
<feature type="transmembrane region" description="Helical" evidence="2">
    <location>
        <begin position="12"/>
        <end position="28"/>
    </location>
</feature>
<evidence type="ECO:0000313" key="5">
    <source>
        <dbReference type="Proteomes" id="UP000509626"/>
    </source>
</evidence>
<dbReference type="EMBL" id="CP058579">
    <property type="protein sequence ID" value="QLG61900.1"/>
    <property type="molecule type" value="Genomic_DNA"/>
</dbReference>
<dbReference type="InterPro" id="IPR000719">
    <property type="entry name" value="Prot_kinase_dom"/>
</dbReference>
<proteinExistence type="inferred from homology"/>
<name>A0A7D5QBL3_9EURY</name>
<protein>
    <submittedName>
        <fullName evidence="4">AarF/ABC1/UbiB kinase family protein</fullName>
    </submittedName>
</protein>
<dbReference type="Pfam" id="PF03109">
    <property type="entry name" value="ABC1"/>
    <property type="match status" value="1"/>
</dbReference>
<dbReference type="RefSeq" id="WP_179268485.1">
    <property type="nucleotide sequence ID" value="NZ_CP058579.1"/>
</dbReference>
<dbReference type="OrthoDB" id="8087at2157"/>
<organism evidence="4 5">
    <name type="scientific">Halorarum salinum</name>
    <dbReference type="NCBI Taxonomy" id="2743089"/>
    <lineage>
        <taxon>Archaea</taxon>
        <taxon>Methanobacteriati</taxon>
        <taxon>Methanobacteriota</taxon>
        <taxon>Stenosarchaea group</taxon>
        <taxon>Halobacteria</taxon>
        <taxon>Halobacteriales</taxon>
        <taxon>Haloferacaceae</taxon>
        <taxon>Halorarum</taxon>
    </lineage>
</organism>
<dbReference type="Proteomes" id="UP000509626">
    <property type="component" value="Chromosome"/>
</dbReference>
<accession>A0A7D5QBL3</accession>
<evidence type="ECO:0000256" key="1">
    <source>
        <dbReference type="ARBA" id="ARBA00009670"/>
    </source>
</evidence>
<reference evidence="4 5" key="1">
    <citation type="submission" date="2020-06" db="EMBL/GenBank/DDBJ databases">
        <title>NJ-3-1, isolated from saline soil.</title>
        <authorList>
            <person name="Cui H.L."/>
            <person name="Shi X."/>
        </authorList>
    </citation>
    <scope>NUCLEOTIDE SEQUENCE [LARGE SCALE GENOMIC DNA]</scope>
    <source>
        <strain evidence="4 5">NJ-3-1</strain>
    </source>
</reference>
<dbReference type="InterPro" id="IPR011009">
    <property type="entry name" value="Kinase-like_dom_sf"/>
</dbReference>
<dbReference type="GO" id="GO:0004672">
    <property type="term" value="F:protein kinase activity"/>
    <property type="evidence" value="ECO:0007669"/>
    <property type="project" value="InterPro"/>
</dbReference>
<keyword evidence="2" id="KW-0472">Membrane</keyword>
<dbReference type="KEGG" id="halu:HUG12_09280"/>
<sequence>MLTLMIRFSLRLFRILGHLVPFVILFLRDRRRFLLFGRPRSISRETHAQRARRLRDVMLDLGPTFVKIGQVLSTRPDIVPQVYAEEFVTLQDAVPTGPYREMIPALADDVGYHSYDDFDPEPIAGGSLAQVYRATYQGDQVVVKVRRPGVKDLIETDLRIIRRLIPLAMLLAPERLQFSLRNMADDFERIILEELDFEREARMMAEIRSNFERDGNETVVIPRVYQDVSSERVLTMAYVEGTKVTDVDELESEDHDPKQVAEDVANAYFTMGLEHGVYHGDPHPGNLAVDDDGRIVFYDFGMSSRFTPAMQNSVVNLYLAAVNRNVDGIIDELIALGALDPDADRAAVGHVLELVIEDLEGSETVDWQQIISEVTGMLHEFPFRIPPDIMLVLRVGSISEGVLRQLDPEFDFLAAAQTFLREHGFMERAARMKLEEIRGELEASLWALLRLPTKLERELEARAEERTRATARTQQQDSRSLGYALLAAASLIGTALLAAADLTYSLVGLGVTLVFIILFLTSSDRLTR</sequence>
<comment type="similarity">
    <text evidence="1">Belongs to the protein kinase superfamily. ADCK protein kinase family.</text>
</comment>
<dbReference type="PANTHER" id="PTHR10566">
    <property type="entry name" value="CHAPERONE-ACTIVITY OF BC1 COMPLEX CABC1 -RELATED"/>
    <property type="match status" value="1"/>
</dbReference>
<feature type="domain" description="Protein kinase" evidence="3">
    <location>
        <begin position="117"/>
        <end position="447"/>
    </location>
</feature>
<evidence type="ECO:0000256" key="2">
    <source>
        <dbReference type="SAM" id="Phobius"/>
    </source>
</evidence>
<dbReference type="PANTHER" id="PTHR10566:SF113">
    <property type="entry name" value="PROTEIN ACTIVITY OF BC1 COMPLEX KINASE 7, CHLOROPLASTIC"/>
    <property type="match status" value="1"/>
</dbReference>
<dbReference type="InterPro" id="IPR050154">
    <property type="entry name" value="UbiB_kinase"/>
</dbReference>
<dbReference type="CDD" id="cd05121">
    <property type="entry name" value="ABC1_ADCK3-like"/>
    <property type="match status" value="1"/>
</dbReference>
<dbReference type="AlphaFoldDB" id="A0A7D5QBL3"/>